<keyword evidence="5" id="KW-1185">Reference proteome</keyword>
<dbReference type="PANTHER" id="PTHR20966">
    <property type="entry name" value="ANKYRIN REPEAT AND SOCS BOX PROTEIN 17"/>
    <property type="match status" value="1"/>
</dbReference>
<evidence type="ECO:0000313" key="4">
    <source>
        <dbReference type="EMBL" id="KAJ3658975.1"/>
    </source>
</evidence>
<dbReference type="InterPro" id="IPR036036">
    <property type="entry name" value="SOCS_box-like_dom_sf"/>
</dbReference>
<evidence type="ECO:0000259" key="3">
    <source>
        <dbReference type="SMART" id="SM00969"/>
    </source>
</evidence>
<dbReference type="GO" id="GO:0035556">
    <property type="term" value="P:intracellular signal transduction"/>
    <property type="evidence" value="ECO:0007669"/>
    <property type="project" value="InterPro"/>
</dbReference>
<evidence type="ECO:0000256" key="2">
    <source>
        <dbReference type="ARBA" id="ARBA00023043"/>
    </source>
</evidence>
<dbReference type="AlphaFoldDB" id="A0AA38IP44"/>
<dbReference type="CDD" id="cd03716">
    <property type="entry name" value="SOCS_ASB_like"/>
    <property type="match status" value="1"/>
</dbReference>
<dbReference type="Pfam" id="PF07525">
    <property type="entry name" value="SOCS_box"/>
    <property type="match status" value="1"/>
</dbReference>
<proteinExistence type="predicted"/>
<dbReference type="SMART" id="SM00969">
    <property type="entry name" value="SOCS_box"/>
    <property type="match status" value="1"/>
</dbReference>
<dbReference type="Proteomes" id="UP001168821">
    <property type="component" value="Unassembled WGS sequence"/>
</dbReference>
<dbReference type="Gene3D" id="1.10.750.20">
    <property type="entry name" value="SOCS box"/>
    <property type="match status" value="1"/>
</dbReference>
<name>A0AA38IP44_9CUCU</name>
<evidence type="ECO:0000313" key="5">
    <source>
        <dbReference type="Proteomes" id="UP001168821"/>
    </source>
</evidence>
<dbReference type="InterPro" id="IPR001496">
    <property type="entry name" value="SOCS_box"/>
</dbReference>
<accession>A0AA38IP44</accession>
<keyword evidence="2" id="KW-0040">ANK repeat</keyword>
<evidence type="ECO:0000256" key="1">
    <source>
        <dbReference type="ARBA" id="ARBA00022786"/>
    </source>
</evidence>
<sequence>MDYLVKCYLDQFHTSPRNTLHDRRNRRVMVTYISTLIEACIRGMNYDPETAVRDAIIAIIRYHEENRVNNGSVCMMGRFHNILYVAMKLCYDWQLKDTGTVVTLLENIHACEGTFERIFIGAIFGNKAPYYIAGWKSDFDNQEENLRAVVYFVDHATTGGLEFDGKEGKVVRFIDVPIDSCGDLSTPATIALQLGLPDKLHIFLRYGALIDDHLVEYILKRLMEFCHVYPYNIVACLQLVLRVTSMIKCDRNTLLENYKELIEDGIIPLSRWGFQVPELKHLSRCCIRKCLWENYQLPNGIYTFSLPDSLKKYLDIMED</sequence>
<protein>
    <recommendedName>
        <fullName evidence="3">SOCS box domain-containing protein</fullName>
    </recommendedName>
</protein>
<dbReference type="SUPFAM" id="SSF158235">
    <property type="entry name" value="SOCS box-like"/>
    <property type="match status" value="1"/>
</dbReference>
<comment type="caution">
    <text evidence="4">The sequence shown here is derived from an EMBL/GenBank/DDBJ whole genome shotgun (WGS) entry which is preliminary data.</text>
</comment>
<feature type="domain" description="SOCS box" evidence="3">
    <location>
        <begin position="276"/>
        <end position="317"/>
    </location>
</feature>
<dbReference type="InterPro" id="IPR039147">
    <property type="entry name" value="ASB17"/>
</dbReference>
<gene>
    <name evidence="4" type="ORF">Zmor_010685</name>
</gene>
<organism evidence="4 5">
    <name type="scientific">Zophobas morio</name>
    <dbReference type="NCBI Taxonomy" id="2755281"/>
    <lineage>
        <taxon>Eukaryota</taxon>
        <taxon>Metazoa</taxon>
        <taxon>Ecdysozoa</taxon>
        <taxon>Arthropoda</taxon>
        <taxon>Hexapoda</taxon>
        <taxon>Insecta</taxon>
        <taxon>Pterygota</taxon>
        <taxon>Neoptera</taxon>
        <taxon>Endopterygota</taxon>
        <taxon>Coleoptera</taxon>
        <taxon>Polyphaga</taxon>
        <taxon>Cucujiformia</taxon>
        <taxon>Tenebrionidae</taxon>
        <taxon>Zophobas</taxon>
    </lineage>
</organism>
<reference evidence="4" key="1">
    <citation type="journal article" date="2023" name="G3 (Bethesda)">
        <title>Whole genome assemblies of Zophobas morio and Tenebrio molitor.</title>
        <authorList>
            <person name="Kaur S."/>
            <person name="Stinson S.A."/>
            <person name="diCenzo G.C."/>
        </authorList>
    </citation>
    <scope>NUCLEOTIDE SEQUENCE</scope>
    <source>
        <strain evidence="4">QUZm001</strain>
    </source>
</reference>
<keyword evidence="1" id="KW-0833">Ubl conjugation pathway</keyword>
<dbReference type="PANTHER" id="PTHR20966:SF2">
    <property type="entry name" value="ANKYRIN REPEAT AND SOCS BOX PROTEIN 17"/>
    <property type="match status" value="1"/>
</dbReference>
<dbReference type="EMBL" id="JALNTZ010000003">
    <property type="protein sequence ID" value="KAJ3658975.1"/>
    <property type="molecule type" value="Genomic_DNA"/>
</dbReference>